<keyword evidence="8" id="KW-1185">Reference proteome</keyword>
<dbReference type="InterPro" id="IPR000595">
    <property type="entry name" value="cNMP-bd_dom"/>
</dbReference>
<dbReference type="AlphaFoldDB" id="A0A1C5A911"/>
<dbReference type="Proteomes" id="UP000198797">
    <property type="component" value="Unassembled WGS sequence"/>
</dbReference>
<evidence type="ECO:0000256" key="3">
    <source>
        <dbReference type="ARBA" id="ARBA00023163"/>
    </source>
</evidence>
<dbReference type="Pfam" id="PF13545">
    <property type="entry name" value="HTH_Crp_2"/>
    <property type="match status" value="1"/>
</dbReference>
<dbReference type="GO" id="GO:0016301">
    <property type="term" value="F:kinase activity"/>
    <property type="evidence" value="ECO:0007669"/>
    <property type="project" value="UniProtKB-KW"/>
</dbReference>
<gene>
    <name evidence="7" type="ORF">GA0070216_114150</name>
</gene>
<name>A0A1C5A911_9ACTN</name>
<evidence type="ECO:0000313" key="8">
    <source>
        <dbReference type="Proteomes" id="UP000198797"/>
    </source>
</evidence>
<dbReference type="InterPro" id="IPR036388">
    <property type="entry name" value="WH-like_DNA-bd_sf"/>
</dbReference>
<dbReference type="InterPro" id="IPR014710">
    <property type="entry name" value="RmlC-like_jellyroll"/>
</dbReference>
<evidence type="ECO:0000259" key="6">
    <source>
        <dbReference type="PROSITE" id="PS51063"/>
    </source>
</evidence>
<dbReference type="PANTHER" id="PTHR24567:SF74">
    <property type="entry name" value="HTH-TYPE TRANSCRIPTIONAL REGULATOR ARCR"/>
    <property type="match status" value="1"/>
</dbReference>
<dbReference type="EMBL" id="FMCU01000014">
    <property type="protein sequence ID" value="SCF41494.1"/>
    <property type="molecule type" value="Genomic_DNA"/>
</dbReference>
<evidence type="ECO:0000256" key="4">
    <source>
        <dbReference type="SAM" id="MobiDB-lite"/>
    </source>
</evidence>
<dbReference type="InterPro" id="IPR012318">
    <property type="entry name" value="HTH_CRP"/>
</dbReference>
<feature type="domain" description="HTH crp-type" evidence="6">
    <location>
        <begin position="167"/>
        <end position="240"/>
    </location>
</feature>
<dbReference type="SUPFAM" id="SSF46785">
    <property type="entry name" value="Winged helix' DNA-binding domain"/>
    <property type="match status" value="1"/>
</dbReference>
<proteinExistence type="predicted"/>
<dbReference type="PROSITE" id="PS50042">
    <property type="entry name" value="CNMP_BINDING_3"/>
    <property type="match status" value="1"/>
</dbReference>
<dbReference type="PROSITE" id="PS51063">
    <property type="entry name" value="HTH_CRP_2"/>
    <property type="match status" value="1"/>
</dbReference>
<feature type="region of interest" description="Disordered" evidence="4">
    <location>
        <begin position="1"/>
        <end position="31"/>
    </location>
</feature>
<keyword evidence="1" id="KW-0805">Transcription regulation</keyword>
<evidence type="ECO:0000313" key="7">
    <source>
        <dbReference type="EMBL" id="SCF41494.1"/>
    </source>
</evidence>
<dbReference type="SUPFAM" id="SSF51206">
    <property type="entry name" value="cAMP-binding domain-like"/>
    <property type="match status" value="1"/>
</dbReference>
<evidence type="ECO:0000259" key="5">
    <source>
        <dbReference type="PROSITE" id="PS50042"/>
    </source>
</evidence>
<keyword evidence="7" id="KW-0808">Transferase</keyword>
<dbReference type="GO" id="GO:0003700">
    <property type="term" value="F:DNA-binding transcription factor activity"/>
    <property type="evidence" value="ECO:0007669"/>
    <property type="project" value="TreeGrafter"/>
</dbReference>
<feature type="domain" description="Cyclic nucleotide-binding" evidence="5">
    <location>
        <begin position="33"/>
        <end position="136"/>
    </location>
</feature>
<evidence type="ECO:0000256" key="2">
    <source>
        <dbReference type="ARBA" id="ARBA00023125"/>
    </source>
</evidence>
<dbReference type="Gene3D" id="2.60.120.10">
    <property type="entry name" value="Jelly Rolls"/>
    <property type="match status" value="1"/>
</dbReference>
<dbReference type="SMART" id="SM00100">
    <property type="entry name" value="cNMP"/>
    <property type="match status" value="1"/>
</dbReference>
<organism evidence="7 8">
    <name type="scientific">Micromonospora matsumotoense</name>
    <dbReference type="NCBI Taxonomy" id="121616"/>
    <lineage>
        <taxon>Bacteria</taxon>
        <taxon>Bacillati</taxon>
        <taxon>Actinomycetota</taxon>
        <taxon>Actinomycetes</taxon>
        <taxon>Micromonosporales</taxon>
        <taxon>Micromonosporaceae</taxon>
        <taxon>Micromonospora</taxon>
    </lineage>
</organism>
<dbReference type="STRING" id="121616.GA0070216_114150"/>
<evidence type="ECO:0000256" key="1">
    <source>
        <dbReference type="ARBA" id="ARBA00023015"/>
    </source>
</evidence>
<dbReference type="InterPro" id="IPR050397">
    <property type="entry name" value="Env_Response_Regulators"/>
</dbReference>
<dbReference type="Pfam" id="PF00027">
    <property type="entry name" value="cNMP_binding"/>
    <property type="match status" value="1"/>
</dbReference>
<dbReference type="GO" id="GO:0005829">
    <property type="term" value="C:cytosol"/>
    <property type="evidence" value="ECO:0007669"/>
    <property type="project" value="TreeGrafter"/>
</dbReference>
<dbReference type="InterPro" id="IPR036390">
    <property type="entry name" value="WH_DNA-bd_sf"/>
</dbReference>
<keyword evidence="3" id="KW-0804">Transcription</keyword>
<sequence>MTHREASSTGRTRPTPPGGRNAADHPSPVPGTFLAHLSPADRGRLAAIATTRRHAARVDLFHQGDPSQYVLVLLSGWIKVTSVSRDGQEALLALRGPGDIIGDLAAIDGGVRSGTVTTLTALRAYVIDGPQFVDLVVNHAGLALGLLRHLTRGLRQSDIKRLEYVSASSFGRLAGLLSDLADAHGRGTPEGIVIDLPLSQRELATAAATSREAVARAMRALRERDIVRTGRREILIVAPEVLRALHQSIPEPPHRD</sequence>
<keyword evidence="2" id="KW-0238">DNA-binding</keyword>
<reference evidence="8" key="1">
    <citation type="submission" date="2016-06" db="EMBL/GenBank/DDBJ databases">
        <authorList>
            <person name="Varghese N."/>
            <person name="Submissions Spin"/>
        </authorList>
    </citation>
    <scope>NUCLEOTIDE SEQUENCE [LARGE SCALE GENOMIC DNA]</scope>
    <source>
        <strain evidence="8">DSM 44100</strain>
    </source>
</reference>
<protein>
    <submittedName>
        <fullName evidence="7">cAMP-binding domain of CRP or a regulatory subunit of cAMP-dependent protein kinases</fullName>
    </submittedName>
</protein>
<dbReference type="Gene3D" id="1.10.10.10">
    <property type="entry name" value="Winged helix-like DNA-binding domain superfamily/Winged helix DNA-binding domain"/>
    <property type="match status" value="1"/>
</dbReference>
<dbReference type="PANTHER" id="PTHR24567">
    <property type="entry name" value="CRP FAMILY TRANSCRIPTIONAL REGULATORY PROTEIN"/>
    <property type="match status" value="1"/>
</dbReference>
<accession>A0A1C5A911</accession>
<dbReference type="InterPro" id="IPR018490">
    <property type="entry name" value="cNMP-bd_dom_sf"/>
</dbReference>
<dbReference type="GO" id="GO:0003677">
    <property type="term" value="F:DNA binding"/>
    <property type="evidence" value="ECO:0007669"/>
    <property type="project" value="UniProtKB-KW"/>
</dbReference>
<dbReference type="CDD" id="cd00038">
    <property type="entry name" value="CAP_ED"/>
    <property type="match status" value="1"/>
</dbReference>
<dbReference type="SMART" id="SM00419">
    <property type="entry name" value="HTH_CRP"/>
    <property type="match status" value="1"/>
</dbReference>
<keyword evidence="7" id="KW-0418">Kinase</keyword>